<dbReference type="PANTHER" id="PTHR43394:SF15">
    <property type="entry name" value="ALPHA-FACTOR-TRANSPORTING ATPASE"/>
    <property type="match status" value="1"/>
</dbReference>
<feature type="compositionally biased region" description="Low complexity" evidence="8">
    <location>
        <begin position="16"/>
        <end position="29"/>
    </location>
</feature>
<evidence type="ECO:0000256" key="9">
    <source>
        <dbReference type="SAM" id="Phobius"/>
    </source>
</evidence>
<feature type="compositionally biased region" description="Polar residues" evidence="8">
    <location>
        <begin position="535"/>
        <end position="545"/>
    </location>
</feature>
<evidence type="ECO:0000256" key="1">
    <source>
        <dbReference type="ARBA" id="ARBA00004141"/>
    </source>
</evidence>
<dbReference type="InterPro" id="IPR003593">
    <property type="entry name" value="AAA+_ATPase"/>
</dbReference>
<feature type="transmembrane region" description="Helical" evidence="9">
    <location>
        <begin position="1189"/>
        <end position="1208"/>
    </location>
</feature>
<feature type="transmembrane region" description="Helical" evidence="9">
    <location>
        <begin position="1275"/>
        <end position="1293"/>
    </location>
</feature>
<dbReference type="CDD" id="cd20557">
    <property type="entry name" value="CYCLIN_ScPCL1-like"/>
    <property type="match status" value="1"/>
</dbReference>
<evidence type="ECO:0000256" key="8">
    <source>
        <dbReference type="SAM" id="MobiDB-lite"/>
    </source>
</evidence>
<dbReference type="InterPro" id="IPR017871">
    <property type="entry name" value="ABC_transporter-like_CS"/>
</dbReference>
<feature type="transmembrane region" description="Helical" evidence="9">
    <location>
        <begin position="246"/>
        <end position="270"/>
    </location>
</feature>
<dbReference type="InterPro" id="IPR027417">
    <property type="entry name" value="P-loop_NTPase"/>
</dbReference>
<dbReference type="InterPro" id="IPR036915">
    <property type="entry name" value="Cyclin-like_sf"/>
</dbReference>
<protein>
    <submittedName>
        <fullName evidence="12">Multidrug/pheromone exporter</fullName>
    </submittedName>
</protein>
<dbReference type="Gene3D" id="3.40.50.300">
    <property type="entry name" value="P-loop containing nucleotide triphosphate hydrolases"/>
    <property type="match status" value="2"/>
</dbReference>
<keyword evidence="3 9" id="KW-0812">Transmembrane</keyword>
<feature type="transmembrane region" description="Helical" evidence="9">
    <location>
        <begin position="1164"/>
        <end position="1183"/>
    </location>
</feature>
<evidence type="ECO:0000256" key="4">
    <source>
        <dbReference type="ARBA" id="ARBA00022741"/>
    </source>
</evidence>
<dbReference type="CDD" id="cd18578">
    <property type="entry name" value="ABC_6TM_Pgp_ABCB1_D2_like"/>
    <property type="match status" value="1"/>
</dbReference>
<feature type="region of interest" description="Disordered" evidence="8">
    <location>
        <begin position="1"/>
        <end position="34"/>
    </location>
</feature>
<keyword evidence="6 9" id="KW-1133">Transmembrane helix</keyword>
<dbReference type="PANTHER" id="PTHR43394">
    <property type="entry name" value="ATP-DEPENDENT PERMEASE MDL1, MITOCHONDRIAL"/>
    <property type="match status" value="1"/>
</dbReference>
<dbReference type="Gene3D" id="1.10.472.10">
    <property type="entry name" value="Cyclin-like"/>
    <property type="match status" value="1"/>
</dbReference>
<dbReference type="InterPro" id="IPR003439">
    <property type="entry name" value="ABC_transporter-like_ATP-bd"/>
</dbReference>
<keyword evidence="2" id="KW-0813">Transport</keyword>
<organism evidence="12 13">
    <name type="scientific">Pseudozyma antarctica (strain T-34)</name>
    <name type="common">Yeast</name>
    <name type="synonym">Candida antarctica</name>
    <dbReference type="NCBI Taxonomy" id="1151754"/>
    <lineage>
        <taxon>Eukaryota</taxon>
        <taxon>Fungi</taxon>
        <taxon>Dikarya</taxon>
        <taxon>Basidiomycota</taxon>
        <taxon>Ustilaginomycotina</taxon>
        <taxon>Ustilaginomycetes</taxon>
        <taxon>Ustilaginales</taxon>
        <taxon>Ustilaginaceae</taxon>
        <taxon>Moesziomyces</taxon>
    </lineage>
</organism>
<feature type="region of interest" description="Disordered" evidence="8">
    <location>
        <begin position="520"/>
        <end position="559"/>
    </location>
</feature>
<dbReference type="Gene3D" id="1.20.1560.10">
    <property type="entry name" value="ABC transporter type 1, transmembrane domain"/>
    <property type="match status" value="4"/>
</dbReference>
<feature type="transmembrane region" description="Helical" evidence="9">
    <location>
        <begin position="1083"/>
        <end position="1104"/>
    </location>
</feature>
<feature type="transmembrane region" description="Helical" evidence="9">
    <location>
        <begin position="363"/>
        <end position="383"/>
    </location>
</feature>
<feature type="transmembrane region" description="Helical" evidence="9">
    <location>
        <begin position="1305"/>
        <end position="1323"/>
    </location>
</feature>
<evidence type="ECO:0000256" key="3">
    <source>
        <dbReference type="ARBA" id="ARBA00022692"/>
    </source>
</evidence>
<evidence type="ECO:0000256" key="6">
    <source>
        <dbReference type="ARBA" id="ARBA00022989"/>
    </source>
</evidence>
<evidence type="ECO:0000256" key="5">
    <source>
        <dbReference type="ARBA" id="ARBA00022840"/>
    </source>
</evidence>
<feature type="transmembrane region" description="Helical" evidence="9">
    <location>
        <begin position="1041"/>
        <end position="1063"/>
    </location>
</feature>
<dbReference type="InterPro" id="IPR036640">
    <property type="entry name" value="ABC1_TM_sf"/>
</dbReference>
<keyword evidence="7 9" id="KW-0472">Membrane</keyword>
<evidence type="ECO:0000256" key="2">
    <source>
        <dbReference type="ARBA" id="ARBA00022448"/>
    </source>
</evidence>
<keyword evidence="5" id="KW-0067">ATP-binding</keyword>
<dbReference type="InterPro" id="IPR039421">
    <property type="entry name" value="Type_1_exporter"/>
</dbReference>
<evidence type="ECO:0000259" key="10">
    <source>
        <dbReference type="PROSITE" id="PS50893"/>
    </source>
</evidence>
<dbReference type="OrthoDB" id="6500128at2759"/>
<dbReference type="GO" id="GO:0015421">
    <property type="term" value="F:ABC-type oligopeptide transporter activity"/>
    <property type="evidence" value="ECO:0007669"/>
    <property type="project" value="TreeGrafter"/>
</dbReference>
<feature type="domain" description="ABC transporter" evidence="10">
    <location>
        <begin position="1364"/>
        <end position="1621"/>
    </location>
</feature>
<dbReference type="InterPro" id="IPR011527">
    <property type="entry name" value="ABC1_TM_dom"/>
</dbReference>
<evidence type="ECO:0000259" key="11">
    <source>
        <dbReference type="PROSITE" id="PS50929"/>
    </source>
</evidence>
<dbReference type="PROSITE" id="PS00211">
    <property type="entry name" value="ABC_TRANSPORTER_1"/>
    <property type="match status" value="1"/>
</dbReference>
<evidence type="ECO:0000256" key="7">
    <source>
        <dbReference type="ARBA" id="ARBA00023136"/>
    </source>
</evidence>
<feature type="domain" description="ABC transmembrane type-1" evidence="11">
    <location>
        <begin position="1044"/>
        <end position="1328"/>
    </location>
</feature>
<dbReference type="Proteomes" id="UP000011976">
    <property type="component" value="Unassembled WGS sequence"/>
</dbReference>
<dbReference type="Pfam" id="PF00664">
    <property type="entry name" value="ABC_membrane"/>
    <property type="match status" value="2"/>
</dbReference>
<dbReference type="Pfam" id="PF00134">
    <property type="entry name" value="Cyclin_N"/>
    <property type="match status" value="1"/>
</dbReference>
<dbReference type="PROSITE" id="PS50893">
    <property type="entry name" value="ABC_TRANSPORTER_2"/>
    <property type="match status" value="2"/>
</dbReference>
<dbReference type="InterPro" id="IPR006671">
    <property type="entry name" value="Cyclin_N"/>
</dbReference>
<gene>
    <name evidence="12" type="ORF">PANT_11c00072</name>
</gene>
<reference evidence="13" key="1">
    <citation type="journal article" date="2013" name="Genome Announc.">
        <title>Genome sequence of the basidiomycetous yeast Pseudozyma antarctica T-34, a producer of the glycolipid biosurfactants mannosylerythritol lipids.</title>
        <authorList>
            <person name="Morita T."/>
            <person name="Koike H."/>
            <person name="Koyama Y."/>
            <person name="Hagiwara H."/>
            <person name="Ito E."/>
            <person name="Fukuoka T."/>
            <person name="Imura T."/>
            <person name="Machida M."/>
            <person name="Kitamoto D."/>
        </authorList>
    </citation>
    <scope>NUCLEOTIDE SEQUENCE [LARGE SCALE GENOMIC DNA]</scope>
    <source>
        <strain evidence="13">T-34</strain>
    </source>
</reference>
<keyword evidence="4" id="KW-0547">Nucleotide-binding</keyword>
<feature type="domain" description="ABC transporter" evidence="10">
    <location>
        <begin position="635"/>
        <end position="883"/>
    </location>
</feature>
<sequence>MAATVAPAYNATTKASSSSSSSSRPSQRSEPQDRFYGYRETSELCERFILYLFACPLDSTSASASLASSNGTPAPRLSEFIAYALYRTRLPEVVTFQALYLLLRLKIRFPAARGSSGHRLFISALMIASKSSCDDTYSNKSWAIVGQGLFSLREINQMERELFGYLGYKVNVSPEELEVFTYELEQDCDGGRIDLVHRHGARALRERLERKVFDAFTSYGRDSATAAPYAAAEVNRHFINRILSSVYALLGLAAAMLVISTLSVSAWICLGERAAARVRFAVFHSVIAKKMAWYDAGMGLTSDDQDDGEQVEMSPAGLMTKVARECDDLRVALSREVGDVTQHITTAVASLVLAMYTSWSLTLVILASIPVVLVLTVVTEIGANPWLQRERTSTAHATSMVERVVEAINTVKAFNAQSRESARFDKELASGSKSYRRMLLWWAIRFGVTGGLVFATFVQGFWFGAHLVSKGKLSPGQVMTVFMASLLVSGTLNEIVQALSYIDKGKVGAANLVNLINSPDDNRAAHTQAERRGSKTASSIHSTGSESDEKHHSLTTHTKSTLGSEQVFDILEYDVSRAKAVPMSIEHIPTTPSPGIHSPDNFTYRARPRVHTIRGARRAVQGLRRIAPATCQGEVHLRGVSFSYPSRPDTCVLRNVDLYFPPAEMTYVVGGSGSGKSTLAHLLLRLYEPSAGTIQIDDQTIEFLDPHWCRQHISSVSQDPIIFDMIVHDNVALGLVGIAQGSATSGIPSVAREEVEAACRLALLHEFVRDLPDGYETSLGSNGTALSGGQRQRLAIARARLRDPAILILDEATSALDPTTRHLVHEAIKTWRRGKTTIFITHDLSQIEPDDFLYLLENGEVAQQGYRSDLEAKDGPLRSLSLQQHQRSQHEDQEQEQVVEQLEAVGREEPQGRRRRMKYRSMFGWEREAGVLSEHLSLIISQKLDSTPSHLKPLRLAERQAINTYFEDAETLRASGSTASDRRARTVPLERRRWDDVQTSHVLSETMIHTGAPEVEKAGAAKVATMREVWRILWRTIPSRALLVAGITLCIMAGALTPVFSFLLAQLVATMGRPDQQAAVVKWSLLVLLVALLEGVFSFTRYLLMETLADAWLLRLRSSSYRHVVAQDRTWFDRGENSAARICQSIVKDGEDARGLVGQIIGQLALICSMITLGIVWALVVGWKLTLAGVAFGPVFLAATFCQSRVISVYEARNKLKREAVSERLHAALSHIRAIRAMGLESVFAQLHQGALDDAQRCGMQASVFSGFGHGLSDALTYIAEALIFFVGAKLIVSGEYDFARMMQVFNLIIFAVTFAAQMLTFLPGMSKSMKALVDLDRLVRLQEADAQRGEAKGEMTCDVKGDIEFRNVGFAYDGRCERVLDGVQFSIGAGECVAVVGSSGCGKSTVAALLQRLYEPSSGEILVDGVPVSSLSTAWLREHLSIVGQNPSLFDLSIAANIAYGANTKLYDPLDTSLSDSDLELVHQSAYAANAHSFIEHLPESYATSVGGGATGSGSKLSGGQAQRIAIARALMRVRARILILDECTSALDPANQQLIVETLLDAKAALRQRRMTTLVITHNVDMMRRCDRIIVLKNGAVAEHGSFQQLLSQNGYFASLARAGEWTG</sequence>
<dbReference type="FunFam" id="3.40.50.300:FF:000604">
    <property type="entry name" value="ABC transporter B family member 28"/>
    <property type="match status" value="1"/>
</dbReference>
<dbReference type="CDD" id="cd18577">
    <property type="entry name" value="ABC_6TM_Pgp_ABCB1_D1_like"/>
    <property type="match status" value="1"/>
</dbReference>
<dbReference type="GO" id="GO:0005524">
    <property type="term" value="F:ATP binding"/>
    <property type="evidence" value="ECO:0007669"/>
    <property type="project" value="UniProtKB-KW"/>
</dbReference>
<dbReference type="Pfam" id="PF00005">
    <property type="entry name" value="ABC_tran"/>
    <property type="match status" value="2"/>
</dbReference>
<dbReference type="SUPFAM" id="SSF47954">
    <property type="entry name" value="Cyclin-like"/>
    <property type="match status" value="1"/>
</dbReference>
<feature type="transmembrane region" description="Helical" evidence="9">
    <location>
        <begin position="439"/>
        <end position="465"/>
    </location>
</feature>
<dbReference type="EMBL" id="DF196777">
    <property type="protein sequence ID" value="GAC74449.1"/>
    <property type="molecule type" value="Genomic_DNA"/>
</dbReference>
<dbReference type="GO" id="GO:0005743">
    <property type="term" value="C:mitochondrial inner membrane"/>
    <property type="evidence" value="ECO:0007669"/>
    <property type="project" value="TreeGrafter"/>
</dbReference>
<feature type="compositionally biased region" description="Basic and acidic residues" evidence="8">
    <location>
        <begin position="520"/>
        <end position="533"/>
    </location>
</feature>
<dbReference type="SMART" id="SM00382">
    <property type="entry name" value="AAA"/>
    <property type="match status" value="2"/>
</dbReference>
<dbReference type="STRING" id="1151754.M9LW73"/>
<dbReference type="GO" id="GO:0016887">
    <property type="term" value="F:ATP hydrolysis activity"/>
    <property type="evidence" value="ECO:0007669"/>
    <property type="project" value="InterPro"/>
</dbReference>
<dbReference type="PROSITE" id="PS50929">
    <property type="entry name" value="ABC_TM1F"/>
    <property type="match status" value="2"/>
</dbReference>
<comment type="subcellular location">
    <subcellularLocation>
        <location evidence="1">Membrane</location>
        <topology evidence="1">Multi-pass membrane protein</topology>
    </subcellularLocation>
</comment>
<dbReference type="GO" id="GO:0090374">
    <property type="term" value="P:oligopeptide export from mitochondrion"/>
    <property type="evidence" value="ECO:0007669"/>
    <property type="project" value="TreeGrafter"/>
</dbReference>
<accession>M9LW73</accession>
<evidence type="ECO:0000313" key="12">
    <source>
        <dbReference type="EMBL" id="GAC74449.1"/>
    </source>
</evidence>
<proteinExistence type="predicted"/>
<dbReference type="FunFam" id="3.40.50.300:FF:001471">
    <property type="entry name" value="P-loop containing nucleoside triphosphate hydrolase protein"/>
    <property type="match status" value="1"/>
</dbReference>
<evidence type="ECO:0000313" key="13">
    <source>
        <dbReference type="Proteomes" id="UP000011976"/>
    </source>
</evidence>
<feature type="domain" description="ABC transmembrane type-1" evidence="11">
    <location>
        <begin position="246"/>
        <end position="504"/>
    </location>
</feature>
<dbReference type="SUPFAM" id="SSF90123">
    <property type="entry name" value="ABC transporter transmembrane region"/>
    <property type="match status" value="2"/>
</dbReference>
<name>M9LW73_PSEA3</name>
<dbReference type="SUPFAM" id="SSF52540">
    <property type="entry name" value="P-loop containing nucleoside triphosphate hydrolases"/>
    <property type="match status" value="2"/>
</dbReference>